<comment type="caution">
    <text evidence="2">The sequence shown here is derived from an EMBL/GenBank/DDBJ whole genome shotgun (WGS) entry which is preliminary data.</text>
</comment>
<dbReference type="EMBL" id="RCCP01000001">
    <property type="protein sequence ID" value="RLJ91460.1"/>
    <property type="molecule type" value="Genomic_DNA"/>
</dbReference>
<organism evidence="2 3">
    <name type="scientific">Planococcus citreus</name>
    <dbReference type="NCBI Taxonomy" id="1373"/>
    <lineage>
        <taxon>Bacteria</taxon>
        <taxon>Bacillati</taxon>
        <taxon>Bacillota</taxon>
        <taxon>Bacilli</taxon>
        <taxon>Bacillales</taxon>
        <taxon>Caryophanaceae</taxon>
        <taxon>Planococcus</taxon>
    </lineage>
</organism>
<dbReference type="PROSITE" id="PS51257">
    <property type="entry name" value="PROKAR_LIPOPROTEIN"/>
    <property type="match status" value="1"/>
</dbReference>
<keyword evidence="3" id="KW-1185">Reference proteome</keyword>
<gene>
    <name evidence="2" type="ORF">DFR62_1626</name>
</gene>
<dbReference type="Gene3D" id="3.30.565.40">
    <property type="entry name" value="Fervidobacterium nodosum Rt17-B1 like"/>
    <property type="match status" value="1"/>
</dbReference>
<reference evidence="2 3" key="1">
    <citation type="submission" date="2018-10" db="EMBL/GenBank/DDBJ databases">
        <title>Genomic Encyclopedia of Type Strains, Phase IV (KMG-IV): sequencing the most valuable type-strain genomes for metagenomic binning, comparative biology and taxonomic classification.</title>
        <authorList>
            <person name="Goeker M."/>
        </authorList>
    </citation>
    <scope>NUCLEOTIDE SEQUENCE [LARGE SCALE GENOMIC DNA]</scope>
    <source>
        <strain evidence="2 3">DSM 20549</strain>
    </source>
</reference>
<proteinExistence type="predicted"/>
<name>A0A497YNT9_9BACL</name>
<dbReference type="Pfam" id="PF11738">
    <property type="entry name" value="DUF3298"/>
    <property type="match status" value="1"/>
</dbReference>
<dbReference type="InterPro" id="IPR037126">
    <property type="entry name" value="PdaC/RsiV-like_sf"/>
</dbReference>
<dbReference type="RefSeq" id="WP_121299345.1">
    <property type="nucleotide sequence ID" value="NZ_QBEW01000097.1"/>
</dbReference>
<dbReference type="Proteomes" id="UP000280791">
    <property type="component" value="Unassembled WGS sequence"/>
</dbReference>
<evidence type="ECO:0000313" key="3">
    <source>
        <dbReference type="Proteomes" id="UP000280791"/>
    </source>
</evidence>
<evidence type="ECO:0000313" key="2">
    <source>
        <dbReference type="EMBL" id="RLJ91460.1"/>
    </source>
</evidence>
<feature type="domain" description="DUF3298" evidence="1">
    <location>
        <begin position="136"/>
        <end position="205"/>
    </location>
</feature>
<evidence type="ECO:0000259" key="1">
    <source>
        <dbReference type="Pfam" id="PF11738"/>
    </source>
</evidence>
<dbReference type="Gene3D" id="3.90.640.20">
    <property type="entry name" value="Heat-shock cognate protein, ATPase"/>
    <property type="match status" value="1"/>
</dbReference>
<dbReference type="OrthoDB" id="5637at2"/>
<accession>A0A497YNT9</accession>
<protein>
    <submittedName>
        <fullName evidence="2">Uncharacterized protein DUF3298</fullName>
    </submittedName>
</protein>
<dbReference type="AlphaFoldDB" id="A0A497YNT9"/>
<sequence length="218" mass="23997">MASKLSAISIACAVTLTGCAEPVEVEEVVVAQEDDGMVLDITVPQVEGLDGFNEEALRLGEQLEAQTRQSEQAVTEGYTDVHADGEMNFETKLLDTETISVLLNGVLYEAGAAHGYTYKETLNYELQSGSAIKMIDLFEGENYEANLLAAVNQEMEASGLKENLSFPFDQIKEGQQFYLTEQELVLVFDQYEITSGSMGPQEVAILKSELENLKDIYK</sequence>
<dbReference type="InterPro" id="IPR021729">
    <property type="entry name" value="DUF3298"/>
</dbReference>